<evidence type="ECO:0000313" key="10">
    <source>
        <dbReference type="Proteomes" id="UP000441336"/>
    </source>
</evidence>
<accession>A0A7K1TAA2</accession>
<feature type="chain" id="PRO_5029615934" evidence="6">
    <location>
        <begin position="20"/>
        <end position="513"/>
    </location>
</feature>
<keyword evidence="10" id="KW-1185">Reference proteome</keyword>
<keyword evidence="5" id="KW-0998">Cell outer membrane</keyword>
<organism evidence="9 10">
    <name type="scientific">Hymenobacter ginkgonis</name>
    <dbReference type="NCBI Taxonomy" id="2682976"/>
    <lineage>
        <taxon>Bacteria</taxon>
        <taxon>Pseudomonadati</taxon>
        <taxon>Bacteroidota</taxon>
        <taxon>Cytophagia</taxon>
        <taxon>Cytophagales</taxon>
        <taxon>Hymenobacteraceae</taxon>
        <taxon>Hymenobacter</taxon>
    </lineage>
</organism>
<dbReference type="SUPFAM" id="SSF48452">
    <property type="entry name" value="TPR-like"/>
    <property type="match status" value="1"/>
</dbReference>
<feature type="domain" description="RagB/SusD" evidence="7">
    <location>
        <begin position="383"/>
        <end position="513"/>
    </location>
</feature>
<sequence>MKSTIKSRFTTAICTTALALGAFSCQNNLLSPAPQTYLLAPQAYDTPSRVLAQVNGLYGYVKTGGFLGGRYQIYGDIRANDFINRTSNSVTGLSVWNHTESETSQNDVVNTWGFGYAAINEINIFLAGLDANTDKLAAAPFPTNYAATVLNYRGEARLLRALCYYSLLQLYARPYLDGNGTRPGLPLRLTPETQLGNNDLARSTVAQVYDQILLDLNYAEQNLPLTYTASQNGVSTSTLNVTRAHRNTAIALKTRVYLNMGRWSDVIAEANKIVPTAAPYVASTGVANGLNASIVSVFAPPQETTESILSFPFTAQDQPGTQNQLAYYYLPSSLGGNGEYGLNTAAGGLVSNTGWLATDLRRTNFVVKIGTESFLTKYPTGTPYTDKAPVIRYAEVLLNLAEARIRNSNTIDAQGLALLNAVRNRSNSLPTPTSPPIDYTATGLGSVSAALDALLLERRIEFLGEGIRNIDLMRLNTTIPGKGSVGAVAPTNTVYIWPIPATELASNGLMTRN</sequence>
<comment type="subcellular location">
    <subcellularLocation>
        <location evidence="1">Cell outer membrane</location>
    </subcellularLocation>
</comment>
<feature type="signal peptide" evidence="6">
    <location>
        <begin position="1"/>
        <end position="19"/>
    </location>
</feature>
<dbReference type="Pfam" id="PF14322">
    <property type="entry name" value="SusD-like_3"/>
    <property type="match status" value="1"/>
</dbReference>
<evidence type="ECO:0000313" key="9">
    <source>
        <dbReference type="EMBL" id="MVN75319.1"/>
    </source>
</evidence>
<reference evidence="9 10" key="1">
    <citation type="submission" date="2019-12" db="EMBL/GenBank/DDBJ databases">
        <title>Hymenobacter sp. HMF4947 Genome sequencing and assembly.</title>
        <authorList>
            <person name="Kang H."/>
            <person name="Cha I."/>
            <person name="Kim H."/>
            <person name="Joh K."/>
        </authorList>
    </citation>
    <scope>NUCLEOTIDE SEQUENCE [LARGE SCALE GENOMIC DNA]</scope>
    <source>
        <strain evidence="9 10">HMF4947</strain>
    </source>
</reference>
<dbReference type="PROSITE" id="PS51257">
    <property type="entry name" value="PROKAR_LIPOPROTEIN"/>
    <property type="match status" value="1"/>
</dbReference>
<dbReference type="EMBL" id="WQKZ01000001">
    <property type="protein sequence ID" value="MVN75319.1"/>
    <property type="molecule type" value="Genomic_DNA"/>
</dbReference>
<evidence type="ECO:0000256" key="4">
    <source>
        <dbReference type="ARBA" id="ARBA00023136"/>
    </source>
</evidence>
<name>A0A7K1TAA2_9BACT</name>
<dbReference type="CDD" id="cd08977">
    <property type="entry name" value="SusD"/>
    <property type="match status" value="1"/>
</dbReference>
<keyword evidence="3 6" id="KW-0732">Signal</keyword>
<evidence type="ECO:0000256" key="6">
    <source>
        <dbReference type="SAM" id="SignalP"/>
    </source>
</evidence>
<comment type="caution">
    <text evidence="9">The sequence shown here is derived from an EMBL/GenBank/DDBJ whole genome shotgun (WGS) entry which is preliminary data.</text>
</comment>
<evidence type="ECO:0000256" key="5">
    <source>
        <dbReference type="ARBA" id="ARBA00023237"/>
    </source>
</evidence>
<evidence type="ECO:0000259" key="7">
    <source>
        <dbReference type="Pfam" id="PF07980"/>
    </source>
</evidence>
<dbReference type="InterPro" id="IPR033985">
    <property type="entry name" value="SusD-like_N"/>
</dbReference>
<dbReference type="GO" id="GO:0009279">
    <property type="term" value="C:cell outer membrane"/>
    <property type="evidence" value="ECO:0007669"/>
    <property type="project" value="UniProtKB-SubCell"/>
</dbReference>
<dbReference type="Proteomes" id="UP000441336">
    <property type="component" value="Unassembled WGS sequence"/>
</dbReference>
<keyword evidence="4" id="KW-0472">Membrane</keyword>
<dbReference type="Gene3D" id="1.25.40.390">
    <property type="match status" value="1"/>
</dbReference>
<dbReference type="InterPro" id="IPR012944">
    <property type="entry name" value="SusD_RagB_dom"/>
</dbReference>
<evidence type="ECO:0000256" key="3">
    <source>
        <dbReference type="ARBA" id="ARBA00022729"/>
    </source>
</evidence>
<dbReference type="RefSeq" id="WP_157562068.1">
    <property type="nucleotide sequence ID" value="NZ_WQKZ01000001.1"/>
</dbReference>
<dbReference type="InterPro" id="IPR011990">
    <property type="entry name" value="TPR-like_helical_dom_sf"/>
</dbReference>
<dbReference type="Pfam" id="PF07980">
    <property type="entry name" value="SusD_RagB"/>
    <property type="match status" value="1"/>
</dbReference>
<evidence type="ECO:0000256" key="2">
    <source>
        <dbReference type="ARBA" id="ARBA00006275"/>
    </source>
</evidence>
<feature type="domain" description="SusD-like N-terminal" evidence="8">
    <location>
        <begin position="91"/>
        <end position="258"/>
    </location>
</feature>
<comment type="similarity">
    <text evidence="2">Belongs to the SusD family.</text>
</comment>
<evidence type="ECO:0000256" key="1">
    <source>
        <dbReference type="ARBA" id="ARBA00004442"/>
    </source>
</evidence>
<proteinExistence type="inferred from homology"/>
<dbReference type="AlphaFoldDB" id="A0A7K1TAA2"/>
<gene>
    <name evidence="9" type="ORF">GO988_03175</name>
</gene>
<protein>
    <submittedName>
        <fullName evidence="9">RagB/SusD family nutrient uptake outer membrane protein</fullName>
    </submittedName>
</protein>
<evidence type="ECO:0000259" key="8">
    <source>
        <dbReference type="Pfam" id="PF14322"/>
    </source>
</evidence>